<dbReference type="InterPro" id="IPR010736">
    <property type="entry name" value="SHIPPO-rpt"/>
</dbReference>
<dbReference type="OrthoDB" id="429991at2759"/>
<comment type="caution">
    <text evidence="2">The sequence shown here is derived from an EMBL/GenBank/DDBJ whole genome shotgun (WGS) entry which is preliminary data.</text>
</comment>
<evidence type="ECO:0000313" key="2">
    <source>
        <dbReference type="EMBL" id="TPP63263.1"/>
    </source>
</evidence>
<dbReference type="EMBL" id="SUNJ01005874">
    <property type="protein sequence ID" value="TPP63263.1"/>
    <property type="molecule type" value="Genomic_DNA"/>
</dbReference>
<keyword evidence="3" id="KW-1185">Reference proteome</keyword>
<evidence type="ECO:0000313" key="3">
    <source>
        <dbReference type="Proteomes" id="UP000316759"/>
    </source>
</evidence>
<feature type="region of interest" description="Disordered" evidence="1">
    <location>
        <begin position="1"/>
        <end position="31"/>
    </location>
</feature>
<sequence>MGLRLAGRRTDDTPAPNAYTLPNPAKRSEVRSAPNYTMAGRNDAKHVGVKQESWASRLHSGVTESLLGGQSQTTRSTPLKAQKQGCDGCKIHEGCCNMSISFFAV</sequence>
<accession>A0A504YQ20</accession>
<reference evidence="2 3" key="1">
    <citation type="submission" date="2019-04" db="EMBL/GenBank/DDBJ databases">
        <title>Annotation for the trematode Fasciola gigantica.</title>
        <authorList>
            <person name="Choi Y.-J."/>
        </authorList>
    </citation>
    <scope>NUCLEOTIDE SEQUENCE [LARGE SCALE GENOMIC DNA]</scope>
    <source>
        <strain evidence="2">Uganda_cow_1</strain>
    </source>
</reference>
<protein>
    <submittedName>
        <fullName evidence="2">Uncharacterized protein</fullName>
    </submittedName>
</protein>
<name>A0A504YQ20_FASGI</name>
<dbReference type="Pfam" id="PF07004">
    <property type="entry name" value="SHIPPO-rpt"/>
    <property type="match status" value="1"/>
</dbReference>
<organism evidence="2 3">
    <name type="scientific">Fasciola gigantica</name>
    <name type="common">Giant liver fluke</name>
    <dbReference type="NCBI Taxonomy" id="46835"/>
    <lineage>
        <taxon>Eukaryota</taxon>
        <taxon>Metazoa</taxon>
        <taxon>Spiralia</taxon>
        <taxon>Lophotrochozoa</taxon>
        <taxon>Platyhelminthes</taxon>
        <taxon>Trematoda</taxon>
        <taxon>Digenea</taxon>
        <taxon>Plagiorchiida</taxon>
        <taxon>Echinostomata</taxon>
        <taxon>Echinostomatoidea</taxon>
        <taxon>Fasciolidae</taxon>
        <taxon>Fasciola</taxon>
    </lineage>
</organism>
<dbReference type="Proteomes" id="UP000316759">
    <property type="component" value="Unassembled WGS sequence"/>
</dbReference>
<evidence type="ECO:0000256" key="1">
    <source>
        <dbReference type="SAM" id="MobiDB-lite"/>
    </source>
</evidence>
<dbReference type="AlphaFoldDB" id="A0A504YQ20"/>
<proteinExistence type="predicted"/>
<gene>
    <name evidence="2" type="ORF">FGIG_08539</name>
</gene>